<reference evidence="3" key="1">
    <citation type="journal article" date="2020" name="mSystems">
        <title>Genome- and Community-Level Interaction Insights into Carbon Utilization and Element Cycling Functions of Hydrothermarchaeota in Hydrothermal Sediment.</title>
        <authorList>
            <person name="Zhou Z."/>
            <person name="Liu Y."/>
            <person name="Xu W."/>
            <person name="Pan J."/>
            <person name="Luo Z.H."/>
            <person name="Li M."/>
        </authorList>
    </citation>
    <scope>NUCLEOTIDE SEQUENCE [LARGE SCALE GENOMIC DNA]</scope>
    <source>
        <strain evidence="3">SpSt-468</strain>
    </source>
</reference>
<comment type="caution">
    <text evidence="3">The sequence shown here is derived from an EMBL/GenBank/DDBJ whole genome shotgun (WGS) entry which is preliminary data.</text>
</comment>
<evidence type="ECO:0000259" key="2">
    <source>
        <dbReference type="PROSITE" id="PS51671"/>
    </source>
</evidence>
<feature type="domain" description="ACT" evidence="2">
    <location>
        <begin position="21"/>
        <end position="95"/>
    </location>
</feature>
<sequence length="100" mass="11256">MHFLDNGLWHLVEDVADKYVVIIAIGPDRSGLIAEITSVIADFGCNIEDMDQVVMHGIFILSLLVNISPDVSVLEKMRTKLQYRCHELGLEVTFYYAGTK</sequence>
<keyword evidence="1" id="KW-1133">Transmembrane helix</keyword>
<gene>
    <name evidence="3" type="ORF">ENS19_08340</name>
</gene>
<keyword evidence="1" id="KW-0472">Membrane</keyword>
<evidence type="ECO:0000313" key="3">
    <source>
        <dbReference type="EMBL" id="HFK21265.1"/>
    </source>
</evidence>
<organism evidence="3">
    <name type="scientific">Candidatus Methanomethylicus mesodigestus</name>
    <dbReference type="NCBI Taxonomy" id="1867258"/>
    <lineage>
        <taxon>Archaea</taxon>
        <taxon>Thermoproteota</taxon>
        <taxon>Methanosuratincolia</taxon>
        <taxon>Candidatus Methanomethylicales</taxon>
        <taxon>Candidatus Methanomethylicaceae</taxon>
        <taxon>Candidatus Methanomethylicus</taxon>
    </lineage>
</organism>
<dbReference type="InterPro" id="IPR050990">
    <property type="entry name" value="UPF0237/GcvR_regulator"/>
</dbReference>
<proteinExistence type="predicted"/>
<dbReference type="AlphaFoldDB" id="A0A7C3J540"/>
<dbReference type="PROSITE" id="PS51671">
    <property type="entry name" value="ACT"/>
    <property type="match status" value="1"/>
</dbReference>
<dbReference type="InterPro" id="IPR002912">
    <property type="entry name" value="ACT_dom"/>
</dbReference>
<feature type="transmembrane region" description="Helical" evidence="1">
    <location>
        <begin position="53"/>
        <end position="74"/>
    </location>
</feature>
<accession>A0A7C3J540</accession>
<dbReference type="EMBL" id="DSTX01000013">
    <property type="protein sequence ID" value="HFK21265.1"/>
    <property type="molecule type" value="Genomic_DNA"/>
</dbReference>
<dbReference type="PANTHER" id="PTHR34875:SF6">
    <property type="entry name" value="UPF0237 PROTEIN MJ1558"/>
    <property type="match status" value="1"/>
</dbReference>
<dbReference type="InterPro" id="IPR045865">
    <property type="entry name" value="ACT-like_dom_sf"/>
</dbReference>
<dbReference type="Pfam" id="PF13740">
    <property type="entry name" value="ACT_6"/>
    <property type="match status" value="1"/>
</dbReference>
<dbReference type="PANTHER" id="PTHR34875">
    <property type="entry name" value="UPF0237 PROTEIN MJ1558"/>
    <property type="match status" value="1"/>
</dbReference>
<protein>
    <submittedName>
        <fullName evidence="3">ACT domain-containing protein</fullName>
    </submittedName>
</protein>
<dbReference type="SUPFAM" id="SSF55021">
    <property type="entry name" value="ACT-like"/>
    <property type="match status" value="1"/>
</dbReference>
<evidence type="ECO:0000256" key="1">
    <source>
        <dbReference type="SAM" id="Phobius"/>
    </source>
</evidence>
<keyword evidence="1" id="KW-0812">Transmembrane</keyword>
<name>A0A7C3J540_9CREN</name>
<dbReference type="Gene3D" id="3.30.70.260">
    <property type="match status" value="1"/>
</dbReference>